<dbReference type="AlphaFoldDB" id="A0A379F7M8"/>
<sequence>MGEIRWDLSGFNVFMANQYTTIYDLEEDTDSLYGSSNFSELDSLDWFLLNKIDDKLSFLLLSIPSLFFNNEPKFELFDIEKLKKIELIDCIDNFIDNIVMQEKSFFSIKKNQLIVSSDFLSVCYKVKISDNFYFLLNSSRNYIGFLLINAIENIVGFSNSSSCLFFNECLIRMLDLCTDEVYSAMDDQDEKYLLILNELEKDCLREQSKDARFSEILMFIKNAKFTFYDIVVDEITR</sequence>
<dbReference type="OrthoDB" id="6425033at2"/>
<dbReference type="RefSeq" id="WP_036939812.1">
    <property type="nucleotide sequence ID" value="NZ_CP195195.1"/>
</dbReference>
<organism evidence="1 2">
    <name type="scientific">Proteus vulgaris</name>
    <dbReference type="NCBI Taxonomy" id="585"/>
    <lineage>
        <taxon>Bacteria</taxon>
        <taxon>Pseudomonadati</taxon>
        <taxon>Pseudomonadota</taxon>
        <taxon>Gammaproteobacteria</taxon>
        <taxon>Enterobacterales</taxon>
        <taxon>Morganellaceae</taxon>
        <taxon>Proteus</taxon>
    </lineage>
</organism>
<dbReference type="EMBL" id="UGTW01000001">
    <property type="protein sequence ID" value="SUC15618.1"/>
    <property type="molecule type" value="Genomic_DNA"/>
</dbReference>
<gene>
    <name evidence="1" type="ORF">NCTC10376_01469</name>
</gene>
<accession>A0A379F7M8</accession>
<evidence type="ECO:0000313" key="2">
    <source>
        <dbReference type="Proteomes" id="UP000254331"/>
    </source>
</evidence>
<name>A0A379F7M8_PROVU</name>
<evidence type="ECO:0000313" key="1">
    <source>
        <dbReference type="EMBL" id="SUC15618.1"/>
    </source>
</evidence>
<protein>
    <submittedName>
        <fullName evidence="1">Uncharacterized protein</fullName>
    </submittedName>
</protein>
<proteinExistence type="predicted"/>
<dbReference type="Proteomes" id="UP000254331">
    <property type="component" value="Unassembled WGS sequence"/>
</dbReference>
<reference evidence="1 2" key="1">
    <citation type="submission" date="2018-06" db="EMBL/GenBank/DDBJ databases">
        <authorList>
            <consortium name="Pathogen Informatics"/>
            <person name="Doyle S."/>
        </authorList>
    </citation>
    <scope>NUCLEOTIDE SEQUENCE [LARGE SCALE GENOMIC DNA]</scope>
    <source>
        <strain evidence="1 2">NCTC10376</strain>
    </source>
</reference>